<organism evidence="3 4">
    <name type="scientific">Salibacterium salarium</name>
    <dbReference type="NCBI Taxonomy" id="284579"/>
    <lineage>
        <taxon>Bacteria</taxon>
        <taxon>Bacillati</taxon>
        <taxon>Bacillota</taxon>
        <taxon>Bacilli</taxon>
        <taxon>Bacillales</taxon>
        <taxon>Bacillaceae</taxon>
    </lineage>
</organism>
<evidence type="ECO:0000259" key="2">
    <source>
        <dbReference type="SMART" id="SM00278"/>
    </source>
</evidence>
<evidence type="ECO:0000313" key="3">
    <source>
        <dbReference type="EMBL" id="RSL28737.1"/>
    </source>
</evidence>
<dbReference type="PANTHER" id="PTHR21180">
    <property type="entry name" value="ENDONUCLEASE/EXONUCLEASE/PHOSPHATASE FAMILY DOMAIN-CONTAINING PROTEIN 1"/>
    <property type="match status" value="1"/>
</dbReference>
<dbReference type="InterPro" id="IPR004509">
    <property type="entry name" value="Competence_ComEA_HhH"/>
</dbReference>
<dbReference type="InterPro" id="IPR051675">
    <property type="entry name" value="Endo/Exo/Phosphatase_dom_1"/>
</dbReference>
<feature type="domain" description="Helix-hairpin-helix DNA-binding motif class 1" evidence="2">
    <location>
        <begin position="39"/>
        <end position="58"/>
    </location>
</feature>
<dbReference type="GO" id="GO:0003677">
    <property type="term" value="F:DNA binding"/>
    <property type="evidence" value="ECO:0007669"/>
    <property type="project" value="InterPro"/>
</dbReference>
<dbReference type="SUPFAM" id="SSF47781">
    <property type="entry name" value="RuvA domain 2-like"/>
    <property type="match status" value="1"/>
</dbReference>
<name>A0A3R9PE30_9BACI</name>
<sequence length="92" mass="9962">PWAGDGEESDSEPEPTPEPEPEPEPETDGLVNVNTAGYEELQEITGVGPTIAENIIDYREANGSFESIEELDNVSYIGPATIEEMRPDITLG</sequence>
<accession>A0A3R9PE30</accession>
<dbReference type="OrthoDB" id="9790239at2"/>
<feature type="compositionally biased region" description="Acidic residues" evidence="1">
    <location>
        <begin position="1"/>
        <end position="27"/>
    </location>
</feature>
<keyword evidence="4" id="KW-1185">Reference proteome</keyword>
<dbReference type="InterPro" id="IPR003583">
    <property type="entry name" value="Hlx-hairpin-Hlx_DNA-bd_motif"/>
</dbReference>
<dbReference type="PANTHER" id="PTHR21180:SF32">
    <property type="entry name" value="ENDONUCLEASE_EXONUCLEASE_PHOSPHATASE FAMILY DOMAIN-CONTAINING PROTEIN 1"/>
    <property type="match status" value="1"/>
</dbReference>
<feature type="domain" description="Helix-hairpin-helix DNA-binding motif class 1" evidence="2">
    <location>
        <begin position="69"/>
        <end position="88"/>
    </location>
</feature>
<feature type="non-terminal residue" evidence="3">
    <location>
        <position position="1"/>
    </location>
</feature>
<gene>
    <name evidence="3" type="ORF">D7Z54_34980</name>
</gene>
<dbReference type="Gene3D" id="1.10.150.320">
    <property type="entry name" value="Photosystem II 12 kDa extrinsic protein"/>
    <property type="match status" value="1"/>
</dbReference>
<comment type="caution">
    <text evidence="3">The sequence shown here is derived from an EMBL/GenBank/DDBJ whole genome shotgun (WGS) entry which is preliminary data.</text>
</comment>
<feature type="region of interest" description="Disordered" evidence="1">
    <location>
        <begin position="1"/>
        <end position="30"/>
    </location>
</feature>
<proteinExistence type="predicted"/>
<reference evidence="3 4" key="1">
    <citation type="submission" date="2018-10" db="EMBL/GenBank/DDBJ databases">
        <title>Draft genome sequence of Bacillus salarius IM0101, isolated from a hypersaline soil in Inner Mongolia, China.</title>
        <authorList>
            <person name="Yamprayoonswat W."/>
            <person name="Boonvisut S."/>
            <person name="Jumpathong W."/>
            <person name="Sittihan S."/>
            <person name="Ruangsuj P."/>
            <person name="Wanthongcharoen S."/>
            <person name="Thongpramul N."/>
            <person name="Pimmason S."/>
            <person name="Yu B."/>
            <person name="Yasawong M."/>
        </authorList>
    </citation>
    <scope>NUCLEOTIDE SEQUENCE [LARGE SCALE GENOMIC DNA]</scope>
    <source>
        <strain evidence="3 4">IM0101</strain>
    </source>
</reference>
<dbReference type="EMBL" id="RBVX01000194">
    <property type="protein sequence ID" value="RSL28737.1"/>
    <property type="molecule type" value="Genomic_DNA"/>
</dbReference>
<dbReference type="GO" id="GO:0006281">
    <property type="term" value="P:DNA repair"/>
    <property type="evidence" value="ECO:0007669"/>
    <property type="project" value="InterPro"/>
</dbReference>
<dbReference type="Pfam" id="PF12836">
    <property type="entry name" value="HHH_3"/>
    <property type="match status" value="1"/>
</dbReference>
<dbReference type="Proteomes" id="UP000275076">
    <property type="component" value="Unassembled WGS sequence"/>
</dbReference>
<dbReference type="InterPro" id="IPR010994">
    <property type="entry name" value="RuvA_2-like"/>
</dbReference>
<dbReference type="AlphaFoldDB" id="A0A3R9PE30"/>
<dbReference type="SMART" id="SM00278">
    <property type="entry name" value="HhH1"/>
    <property type="match status" value="2"/>
</dbReference>
<dbReference type="GO" id="GO:0015627">
    <property type="term" value="C:type II protein secretion system complex"/>
    <property type="evidence" value="ECO:0007669"/>
    <property type="project" value="TreeGrafter"/>
</dbReference>
<protein>
    <submittedName>
        <fullName evidence="3">Helix-hairpin-helix domain-containing protein</fullName>
    </submittedName>
</protein>
<dbReference type="NCBIfam" id="TIGR00426">
    <property type="entry name" value="competence protein ComEA helix-hairpin-helix repeat region"/>
    <property type="match status" value="1"/>
</dbReference>
<dbReference type="RefSeq" id="WP_143006076.1">
    <property type="nucleotide sequence ID" value="NZ_RBVX01000194.1"/>
</dbReference>
<evidence type="ECO:0000256" key="1">
    <source>
        <dbReference type="SAM" id="MobiDB-lite"/>
    </source>
</evidence>
<dbReference type="GO" id="GO:0015628">
    <property type="term" value="P:protein secretion by the type II secretion system"/>
    <property type="evidence" value="ECO:0007669"/>
    <property type="project" value="TreeGrafter"/>
</dbReference>
<evidence type="ECO:0000313" key="4">
    <source>
        <dbReference type="Proteomes" id="UP000275076"/>
    </source>
</evidence>